<dbReference type="GO" id="GO:0005524">
    <property type="term" value="F:ATP binding"/>
    <property type="evidence" value="ECO:0007669"/>
    <property type="project" value="UniProtKB-UniRule"/>
</dbReference>
<keyword evidence="14 15" id="KW-0472">Membrane</keyword>
<keyword evidence="9 15" id="KW-0067">ATP-binding</keyword>
<dbReference type="GO" id="GO:0005886">
    <property type="term" value="C:plasma membrane"/>
    <property type="evidence" value="ECO:0007669"/>
    <property type="project" value="UniProtKB-SubCell"/>
</dbReference>
<feature type="transmembrane region" description="Helical" evidence="15">
    <location>
        <begin position="752"/>
        <end position="768"/>
    </location>
</feature>
<dbReference type="Gene3D" id="3.30.70.100">
    <property type="match status" value="1"/>
</dbReference>
<evidence type="ECO:0000256" key="8">
    <source>
        <dbReference type="ARBA" id="ARBA00022741"/>
    </source>
</evidence>
<evidence type="ECO:0000256" key="6">
    <source>
        <dbReference type="ARBA" id="ARBA00022692"/>
    </source>
</evidence>
<dbReference type="GO" id="GO:0055070">
    <property type="term" value="P:copper ion homeostasis"/>
    <property type="evidence" value="ECO:0007669"/>
    <property type="project" value="TreeGrafter"/>
</dbReference>
<evidence type="ECO:0000256" key="9">
    <source>
        <dbReference type="ARBA" id="ARBA00022840"/>
    </source>
</evidence>
<dbReference type="GO" id="GO:0043682">
    <property type="term" value="F:P-type divalent copper transporter activity"/>
    <property type="evidence" value="ECO:0007669"/>
    <property type="project" value="TreeGrafter"/>
</dbReference>
<comment type="subcellular location">
    <subcellularLocation>
        <location evidence="1">Cell membrane</location>
        <topology evidence="1">Multi-pass membrane protein</topology>
    </subcellularLocation>
</comment>
<feature type="transmembrane region" description="Helical" evidence="15">
    <location>
        <begin position="228"/>
        <end position="248"/>
    </location>
</feature>
<name>A0A4V3D6V2_9BURK</name>
<evidence type="ECO:0000256" key="14">
    <source>
        <dbReference type="ARBA" id="ARBA00023136"/>
    </source>
</evidence>
<keyword evidence="5" id="KW-0597">Phosphoprotein</keyword>
<dbReference type="GO" id="GO:0005507">
    <property type="term" value="F:copper ion binding"/>
    <property type="evidence" value="ECO:0007669"/>
    <property type="project" value="TreeGrafter"/>
</dbReference>
<dbReference type="Gene3D" id="3.40.50.1000">
    <property type="entry name" value="HAD superfamily/HAD-like"/>
    <property type="match status" value="1"/>
</dbReference>
<evidence type="ECO:0000256" key="13">
    <source>
        <dbReference type="ARBA" id="ARBA00023065"/>
    </source>
</evidence>
<evidence type="ECO:0000256" key="16">
    <source>
        <dbReference type="SAM" id="MobiDB-lite"/>
    </source>
</evidence>
<reference evidence="18 19" key="1">
    <citation type="submission" date="2019-03" db="EMBL/GenBank/DDBJ databases">
        <title>Genomic Encyclopedia of Type Strains, Phase IV (KMG-IV): sequencing the most valuable type-strain genomes for metagenomic binning, comparative biology and taxonomic classification.</title>
        <authorList>
            <person name="Goeker M."/>
        </authorList>
    </citation>
    <scope>NUCLEOTIDE SEQUENCE [LARGE SCALE GENOMIC DNA]</scope>
    <source>
        <strain evidence="18 19">DSM 19605</strain>
    </source>
</reference>
<feature type="transmembrane region" description="Helical" evidence="15">
    <location>
        <begin position="413"/>
        <end position="434"/>
    </location>
</feature>
<dbReference type="Gene3D" id="3.40.1110.10">
    <property type="entry name" value="Calcium-transporting ATPase, cytoplasmic domain N"/>
    <property type="match status" value="1"/>
</dbReference>
<dbReference type="InterPro" id="IPR023214">
    <property type="entry name" value="HAD_sf"/>
</dbReference>
<comment type="similarity">
    <text evidence="2 15">Belongs to the cation transport ATPase (P-type) (TC 3.A.3) family. Type IB subfamily.</text>
</comment>
<dbReference type="SFLD" id="SFLDS00003">
    <property type="entry name" value="Haloacid_Dehalogenase"/>
    <property type="match status" value="1"/>
</dbReference>
<dbReference type="CDD" id="cd00371">
    <property type="entry name" value="HMA"/>
    <property type="match status" value="1"/>
</dbReference>
<dbReference type="InterPro" id="IPR006121">
    <property type="entry name" value="HMA_dom"/>
</dbReference>
<keyword evidence="6 15" id="KW-0812">Transmembrane</keyword>
<dbReference type="InterPro" id="IPR023299">
    <property type="entry name" value="ATPase_P-typ_cyto_dom_N"/>
</dbReference>
<evidence type="ECO:0000256" key="11">
    <source>
        <dbReference type="ARBA" id="ARBA00022967"/>
    </source>
</evidence>
<dbReference type="Gene3D" id="2.70.150.10">
    <property type="entry name" value="Calcium-transporting ATPase, cytoplasmic transduction domain A"/>
    <property type="match status" value="1"/>
</dbReference>
<dbReference type="Pfam" id="PF00403">
    <property type="entry name" value="HMA"/>
    <property type="match status" value="1"/>
</dbReference>
<keyword evidence="13" id="KW-0406">Ion transport</keyword>
<evidence type="ECO:0000256" key="5">
    <source>
        <dbReference type="ARBA" id="ARBA00022553"/>
    </source>
</evidence>
<keyword evidence="4 15" id="KW-1003">Cell membrane</keyword>
<protein>
    <submittedName>
        <fullName evidence="18">Cu2+-exporting ATPase</fullName>
    </submittedName>
</protein>
<evidence type="ECO:0000256" key="10">
    <source>
        <dbReference type="ARBA" id="ARBA00022842"/>
    </source>
</evidence>
<dbReference type="PROSITE" id="PS00154">
    <property type="entry name" value="ATPASE_E1_E2"/>
    <property type="match status" value="1"/>
</dbReference>
<dbReference type="InterPro" id="IPR001757">
    <property type="entry name" value="P_typ_ATPase"/>
</dbReference>
<dbReference type="Pfam" id="PF00122">
    <property type="entry name" value="E1-E2_ATPase"/>
    <property type="match status" value="1"/>
</dbReference>
<dbReference type="InterPro" id="IPR036163">
    <property type="entry name" value="HMA_dom_sf"/>
</dbReference>
<dbReference type="SUPFAM" id="SSF81665">
    <property type="entry name" value="Calcium ATPase, transmembrane domain M"/>
    <property type="match status" value="1"/>
</dbReference>
<evidence type="ECO:0000259" key="17">
    <source>
        <dbReference type="PROSITE" id="PS50846"/>
    </source>
</evidence>
<dbReference type="InterPro" id="IPR027256">
    <property type="entry name" value="P-typ_ATPase_IB"/>
</dbReference>
<dbReference type="Gene3D" id="1.20.1110.10">
    <property type="entry name" value="Calcium-transporting ATPase, transmembrane domain"/>
    <property type="match status" value="1"/>
</dbReference>
<dbReference type="CDD" id="cd02079">
    <property type="entry name" value="P-type_ATPase_HM"/>
    <property type="match status" value="1"/>
</dbReference>
<dbReference type="NCBIfam" id="TIGR01494">
    <property type="entry name" value="ATPase_P-type"/>
    <property type="match status" value="2"/>
</dbReference>
<feature type="region of interest" description="Disordered" evidence="16">
    <location>
        <begin position="1"/>
        <end position="47"/>
    </location>
</feature>
<evidence type="ECO:0000256" key="7">
    <source>
        <dbReference type="ARBA" id="ARBA00022723"/>
    </source>
</evidence>
<dbReference type="PANTHER" id="PTHR43520">
    <property type="entry name" value="ATP7, ISOFORM B"/>
    <property type="match status" value="1"/>
</dbReference>
<dbReference type="InterPro" id="IPR059000">
    <property type="entry name" value="ATPase_P-type_domA"/>
</dbReference>
<evidence type="ECO:0000313" key="19">
    <source>
        <dbReference type="Proteomes" id="UP000295510"/>
    </source>
</evidence>
<gene>
    <name evidence="18" type="ORF">DFR43_101252</name>
</gene>
<evidence type="ECO:0000256" key="1">
    <source>
        <dbReference type="ARBA" id="ARBA00004651"/>
    </source>
</evidence>
<dbReference type="PRINTS" id="PR00120">
    <property type="entry name" value="HATPASE"/>
</dbReference>
<evidence type="ECO:0000256" key="2">
    <source>
        <dbReference type="ARBA" id="ARBA00006024"/>
    </source>
</evidence>
<evidence type="ECO:0000256" key="12">
    <source>
        <dbReference type="ARBA" id="ARBA00022989"/>
    </source>
</evidence>
<dbReference type="Proteomes" id="UP000295510">
    <property type="component" value="Unassembled WGS sequence"/>
</dbReference>
<dbReference type="PANTHER" id="PTHR43520:SF5">
    <property type="entry name" value="CATION-TRANSPORTING P-TYPE ATPASE-RELATED"/>
    <property type="match status" value="1"/>
</dbReference>
<dbReference type="InterPro" id="IPR018303">
    <property type="entry name" value="ATPase_P-typ_P_site"/>
</dbReference>
<dbReference type="NCBIfam" id="TIGR01525">
    <property type="entry name" value="ATPase-IB_hvy"/>
    <property type="match status" value="1"/>
</dbReference>
<feature type="transmembrane region" description="Helical" evidence="15">
    <location>
        <begin position="198"/>
        <end position="216"/>
    </location>
</feature>
<proteinExistence type="inferred from homology"/>
<evidence type="ECO:0000313" key="18">
    <source>
        <dbReference type="EMBL" id="TDQ45347.1"/>
    </source>
</evidence>
<keyword evidence="10" id="KW-0460">Magnesium</keyword>
<dbReference type="EMBL" id="SNYL01000001">
    <property type="protein sequence ID" value="TDQ45347.1"/>
    <property type="molecule type" value="Genomic_DNA"/>
</dbReference>
<feature type="transmembrane region" description="Helical" evidence="15">
    <location>
        <begin position="159"/>
        <end position="178"/>
    </location>
</feature>
<keyword evidence="3" id="KW-0813">Transport</keyword>
<dbReference type="InterPro" id="IPR036412">
    <property type="entry name" value="HAD-like_sf"/>
</dbReference>
<dbReference type="InterPro" id="IPR044492">
    <property type="entry name" value="P_typ_ATPase_HD_dom"/>
</dbReference>
<dbReference type="GO" id="GO:0016887">
    <property type="term" value="F:ATP hydrolysis activity"/>
    <property type="evidence" value="ECO:0007669"/>
    <property type="project" value="InterPro"/>
</dbReference>
<feature type="domain" description="HMA" evidence="17">
    <location>
        <begin position="75"/>
        <end position="141"/>
    </location>
</feature>
<dbReference type="AlphaFoldDB" id="A0A4V3D6V2"/>
<keyword evidence="12 15" id="KW-1133">Transmembrane helix</keyword>
<dbReference type="SUPFAM" id="SSF81653">
    <property type="entry name" value="Calcium ATPase, transduction domain A"/>
    <property type="match status" value="1"/>
</dbReference>
<dbReference type="OrthoDB" id="8552908at2"/>
<dbReference type="SUPFAM" id="SSF55008">
    <property type="entry name" value="HMA, heavy metal-associated domain"/>
    <property type="match status" value="1"/>
</dbReference>
<keyword evidence="8 15" id="KW-0547">Nucleotide-binding</keyword>
<feature type="compositionally biased region" description="Polar residues" evidence="16">
    <location>
        <begin position="1"/>
        <end position="11"/>
    </location>
</feature>
<evidence type="ECO:0000256" key="3">
    <source>
        <dbReference type="ARBA" id="ARBA00022448"/>
    </source>
</evidence>
<sequence length="815" mass="87355">MSDSTVVQQSGATAPAARPAHAVPQEPATPLESPDGAQPAHRGPLTVDDDFLVLDDPVEQADFTRACTVGERSLTEAVLMVQGMYCAACANTVEDALAGLPGVESAQVHAATRRLTLRWDPQRVRLSTLARAVGRTGYRLLPMQQALGVEQRLAETRQALWRLFVAGFCMMQVMMYAWPSYVTQPGEIPADIDQLLRWASFVLSVPVVVFSSGPFFQSAWRDLRHGRIGMDTPVSIGILACFFVSVAATYDPTGPWGEDVWYDSLTMFVFFLLGGRYLEFRLRDRTAGALDALMNRLPEQCERQTADGGFETVSIKRLAVGDVVRVQAGQAFPGDATVLSDGATVDEALLTGESHPVTRRRGETVVAGSYNLAGTALVRIDRLGRDTRFAQIVSLMEQASTEKPRLVRLVDRIAAPFLVLVMLASALAGFYWWQIDPNKALAVAVAVLIVTCPCALSLATPAAMLASAGALAGRGILVRRLQAFETLARVDTFVFDKTGTLTQDRVVLREVLARTGLSRQDALALAWPLSAASLHPVSRAIAQAARAEVPGLLAASAAESVTDVPGAGLVLRTASGVEYRLGSARHVGLDEQALLAEGRTVADAPCAYLTDAQGWVATFVMDEGVRADAAEAIEALRRHGLRVHLLSGDRLAAAQRVARQVGVDEVVAEASPERKLQEVVALQQQGATIAMVGDGLNDGPVLARADVSFALGHGAPLTQSQSDFVVQSGRLSEVVQTVLQARRTLQIVKQNLWWAGGYNAISVPMAIVGWMPPWAAGLGMALSSFLVIGNAMRLGRIPMLATDPITLPEPQPLAR</sequence>
<keyword evidence="19" id="KW-1185">Reference proteome</keyword>
<keyword evidence="7 15" id="KW-0479">Metal-binding</keyword>
<dbReference type="SUPFAM" id="SSF56784">
    <property type="entry name" value="HAD-like"/>
    <property type="match status" value="1"/>
</dbReference>
<feature type="transmembrane region" description="Helical" evidence="15">
    <location>
        <begin position="260"/>
        <end position="278"/>
    </location>
</feature>
<keyword evidence="11" id="KW-1278">Translocase</keyword>
<dbReference type="PROSITE" id="PS50846">
    <property type="entry name" value="HMA_2"/>
    <property type="match status" value="1"/>
</dbReference>
<feature type="compositionally biased region" description="Low complexity" evidence="16">
    <location>
        <begin position="12"/>
        <end position="24"/>
    </location>
</feature>
<dbReference type="InterPro" id="IPR023298">
    <property type="entry name" value="ATPase_P-typ_TM_dom_sf"/>
</dbReference>
<organism evidence="18 19">
    <name type="scientific">Tepidicella xavieri</name>
    <dbReference type="NCBI Taxonomy" id="360241"/>
    <lineage>
        <taxon>Bacteria</taxon>
        <taxon>Pseudomonadati</taxon>
        <taxon>Pseudomonadota</taxon>
        <taxon>Betaproteobacteria</taxon>
        <taxon>Burkholderiales</taxon>
        <taxon>Tepidicella</taxon>
    </lineage>
</organism>
<dbReference type="Pfam" id="PF00702">
    <property type="entry name" value="Hydrolase"/>
    <property type="match status" value="1"/>
</dbReference>
<dbReference type="PRINTS" id="PR00119">
    <property type="entry name" value="CATATPASE"/>
</dbReference>
<dbReference type="NCBIfam" id="TIGR01511">
    <property type="entry name" value="ATPase-IB1_Cu"/>
    <property type="match status" value="1"/>
</dbReference>
<accession>A0A4V3D6V2</accession>
<feature type="transmembrane region" description="Helical" evidence="15">
    <location>
        <begin position="440"/>
        <end position="472"/>
    </location>
</feature>
<dbReference type="InterPro" id="IPR008250">
    <property type="entry name" value="ATPase_P-typ_transduc_dom_A_sf"/>
</dbReference>
<dbReference type="SFLD" id="SFLDG00002">
    <property type="entry name" value="C1.7:_P-type_atpase_like"/>
    <property type="match status" value="1"/>
</dbReference>
<evidence type="ECO:0000256" key="15">
    <source>
        <dbReference type="RuleBase" id="RU362081"/>
    </source>
</evidence>
<dbReference type="RefSeq" id="WP_133595536.1">
    <property type="nucleotide sequence ID" value="NZ_SNYL01000001.1"/>
</dbReference>
<dbReference type="SFLD" id="SFLDF00027">
    <property type="entry name" value="p-type_atpase"/>
    <property type="match status" value="1"/>
</dbReference>
<evidence type="ECO:0000256" key="4">
    <source>
        <dbReference type="ARBA" id="ARBA00022475"/>
    </source>
</evidence>
<comment type="caution">
    <text evidence="18">The sequence shown here is derived from an EMBL/GenBank/DDBJ whole genome shotgun (WGS) entry which is preliminary data.</text>
</comment>